<dbReference type="GO" id="GO:0098632">
    <property type="term" value="F:cell-cell adhesion mediator activity"/>
    <property type="evidence" value="ECO:0007669"/>
    <property type="project" value="TreeGrafter"/>
</dbReference>
<dbReference type="SMART" id="SM00409">
    <property type="entry name" value="IG"/>
    <property type="match status" value="5"/>
</dbReference>
<dbReference type="InterPro" id="IPR032812">
    <property type="entry name" value="SbsA_Ig"/>
</dbReference>
<proteinExistence type="predicted"/>
<keyword evidence="2" id="KW-0393">Immunoglobulin domain</keyword>
<reference evidence="4" key="1">
    <citation type="submission" date="2021-08" db="EMBL/GenBank/DDBJ databases">
        <title>Genome of a novel bacterium of the phylum Verrucomicrobia, Oleiharenicola sp. KSB-15.</title>
        <authorList>
            <person name="Chung J.-H."/>
            <person name="Ahn J.-H."/>
            <person name="Yoon Y."/>
            <person name="Kim D.-Y."/>
            <person name="An S.-H."/>
            <person name="Park I."/>
            <person name="Yeon J."/>
        </authorList>
    </citation>
    <scope>NUCLEOTIDE SEQUENCE</scope>
    <source>
        <strain evidence="4">KSB-15</strain>
    </source>
</reference>
<dbReference type="GO" id="GO:0007156">
    <property type="term" value="P:homophilic cell adhesion via plasma membrane adhesion molecules"/>
    <property type="evidence" value="ECO:0007669"/>
    <property type="project" value="TreeGrafter"/>
</dbReference>
<feature type="domain" description="Ig-like" evidence="3">
    <location>
        <begin position="666"/>
        <end position="748"/>
    </location>
</feature>
<dbReference type="InterPro" id="IPR003598">
    <property type="entry name" value="Ig_sub2"/>
</dbReference>
<dbReference type="Proteomes" id="UP000825051">
    <property type="component" value="Chromosome"/>
</dbReference>
<keyword evidence="1" id="KW-0732">Signal</keyword>
<dbReference type="Pfam" id="PF13205">
    <property type="entry name" value="Big_5"/>
    <property type="match status" value="1"/>
</dbReference>
<accession>A0A8F9TWG4</accession>
<name>A0A8F9TWG4_9BACT</name>
<dbReference type="AlphaFoldDB" id="A0A8F9TWG4"/>
<dbReference type="RefSeq" id="WP_220162328.1">
    <property type="nucleotide sequence ID" value="NZ_CP080507.1"/>
</dbReference>
<dbReference type="GO" id="GO:0005886">
    <property type="term" value="C:plasma membrane"/>
    <property type="evidence" value="ECO:0007669"/>
    <property type="project" value="TreeGrafter"/>
</dbReference>
<evidence type="ECO:0000313" key="4">
    <source>
        <dbReference type="EMBL" id="QYM79023.1"/>
    </source>
</evidence>
<feature type="domain" description="Ig-like" evidence="3">
    <location>
        <begin position="304"/>
        <end position="384"/>
    </location>
</feature>
<dbReference type="InterPro" id="IPR036179">
    <property type="entry name" value="Ig-like_dom_sf"/>
</dbReference>
<protein>
    <submittedName>
        <fullName evidence="4">Ig-like domain-containing protein</fullName>
    </submittedName>
</protein>
<evidence type="ECO:0000313" key="5">
    <source>
        <dbReference type="Proteomes" id="UP000825051"/>
    </source>
</evidence>
<dbReference type="SUPFAM" id="SSF48726">
    <property type="entry name" value="Immunoglobulin"/>
    <property type="match status" value="5"/>
</dbReference>
<dbReference type="KEGG" id="ole:K0B96_17235"/>
<dbReference type="SMART" id="SM00408">
    <property type="entry name" value="IGc2"/>
    <property type="match status" value="2"/>
</dbReference>
<evidence type="ECO:0000259" key="3">
    <source>
        <dbReference type="PROSITE" id="PS50835"/>
    </source>
</evidence>
<dbReference type="EMBL" id="CP080507">
    <property type="protein sequence ID" value="QYM79023.1"/>
    <property type="molecule type" value="Genomic_DNA"/>
</dbReference>
<dbReference type="InterPro" id="IPR007110">
    <property type="entry name" value="Ig-like_dom"/>
</dbReference>
<dbReference type="PANTHER" id="PTHR10075:SF100">
    <property type="entry name" value="FASCICLIN-2"/>
    <property type="match status" value="1"/>
</dbReference>
<dbReference type="PANTHER" id="PTHR10075">
    <property type="entry name" value="BASIGIN RELATED"/>
    <property type="match status" value="1"/>
</dbReference>
<evidence type="ECO:0000256" key="2">
    <source>
        <dbReference type="ARBA" id="ARBA00023319"/>
    </source>
</evidence>
<dbReference type="InterPro" id="IPR013783">
    <property type="entry name" value="Ig-like_fold"/>
</dbReference>
<organism evidence="4 5">
    <name type="scientific">Horticoccus luteus</name>
    <dbReference type="NCBI Taxonomy" id="2862869"/>
    <lineage>
        <taxon>Bacteria</taxon>
        <taxon>Pseudomonadati</taxon>
        <taxon>Verrucomicrobiota</taxon>
        <taxon>Opitutia</taxon>
        <taxon>Opitutales</taxon>
        <taxon>Opitutaceae</taxon>
        <taxon>Horticoccus</taxon>
    </lineage>
</organism>
<gene>
    <name evidence="4" type="ORF">K0B96_17235</name>
</gene>
<evidence type="ECO:0000256" key="1">
    <source>
        <dbReference type="ARBA" id="ARBA00022729"/>
    </source>
</evidence>
<dbReference type="Gene3D" id="2.60.40.10">
    <property type="entry name" value="Immunoglobulins"/>
    <property type="match status" value="5"/>
</dbReference>
<dbReference type="InterPro" id="IPR003599">
    <property type="entry name" value="Ig_sub"/>
</dbReference>
<sequence>MAPVYGLESTLLITGPQLHAQLSSVSSTGLSSTASGMLYDSRSMLDASFANGTFRFQITYPASALFDGSISLTGNTYPPVAEITNYNNLQQVSGGLAAVQWNLPGGRASDFVIASITDLDGEVLSSTDDLDESRPLDGTSRSASLLVPPGMDLIGNLMAVRLAGTARVADVDLLAGYATVTAFPIKTSGTRDTLAPRITSVTPAAGAFGVDENATVELTFDKPMRLRGDVSSASLPSGFPRSINSWTADQRTVHIHWPRAFPSGPITLRANAEQGPLAAVPFADLSGNQLAATEAASFFVGNLPAFVSQPADATLRPGQAFSLAPDVQWPGASLTLQWYRDGAPIPGATTANFMANAFSAQDVGVYELRATNEFGEARSQAALVLPDLTYALRNLVSIGVGSMTRTERVLVPPGGQIDVRSSFLPPSPVALQWRRNGLPLAGATDATLLIAPVAWDDAGVYDLLVTNAYGSIASQAMELVVSTDIALPDIAPEMDTFVFDVGDKRVLSGVNMDNSTLLRFWRLNGVPIPNATAWLYEIASFSPASAGLYEYVVSNGEEEKVLTQISVALRTGAPVVQKPLLSASGAGFFSEDAGFMFTISAEGAAPLHYQWQRDGVDLPGATGNLYNRWPADPAEAGTYRCVVSNSLGTVVSTEVAVRFWSKQVPPSTPVITGNKAALAGSTPMLSVSIPRGPQPAGTIQWYREGVPIAYATMSYLQIIAAKVGDSGNYTVAATNAYGTSYSDPFALSVIDDSMAPVVAGGPVSLSLAAGEALSLAAPVVAGPSATYQWFLNDRPVTSAIKMFNQSPAIFLAPSAQTRDAGVYTVHVSNSAGSIDAQVAAVAVAAPPALSSTHLTNLSTRGMAGVGNQTLIAGFTVEGVGRKRVLIRGVGSGLASWVEHPARGARITLFHGDRPLQTSADWFRQPAAAQTALEAQLLGAFSLLPRGDDAATIVEVDPGAYTVQLQADSAANGATGIALVEVYDADAGMATTRLTNLSTRAFIGPDERVAIPGLVITGASAKTYLIRAVGPTLATYGVEELLADPQLTLQEANLGRFMSNDDWGDNRDATDVAAVAERVGAFALDAGSKDAALLATLKPGAYTILASGAGETSGVVLLEIYEVPQNALPP</sequence>
<keyword evidence="5" id="KW-1185">Reference proteome</keyword>
<dbReference type="InterPro" id="IPR013098">
    <property type="entry name" value="Ig_I-set"/>
</dbReference>
<feature type="domain" description="Ig-like" evidence="3">
    <location>
        <begin position="756"/>
        <end position="839"/>
    </location>
</feature>
<dbReference type="PROSITE" id="PS50835">
    <property type="entry name" value="IG_LIKE"/>
    <property type="match status" value="3"/>
</dbReference>
<dbReference type="Pfam" id="PF07679">
    <property type="entry name" value="I-set"/>
    <property type="match status" value="1"/>
</dbReference>